<dbReference type="GO" id="GO:0009276">
    <property type="term" value="C:Gram-negative-bacterium-type cell wall"/>
    <property type="evidence" value="ECO:0007669"/>
    <property type="project" value="UniProtKB-UniRule"/>
</dbReference>
<dbReference type="GO" id="GO:0005886">
    <property type="term" value="C:plasma membrane"/>
    <property type="evidence" value="ECO:0007669"/>
    <property type="project" value="UniProtKB-SubCell"/>
</dbReference>
<dbReference type="InterPro" id="IPR005126">
    <property type="entry name" value="NapC/NirT_cyt_c_N"/>
</dbReference>
<dbReference type="EMBL" id="JPXY01000007">
    <property type="protein sequence ID" value="KGQ34216.1"/>
    <property type="molecule type" value="Genomic_DNA"/>
</dbReference>
<evidence type="ECO:0000313" key="19">
    <source>
        <dbReference type="Proteomes" id="UP000030418"/>
    </source>
</evidence>
<evidence type="ECO:0000256" key="9">
    <source>
        <dbReference type="ARBA" id="ARBA00022982"/>
    </source>
</evidence>
<keyword evidence="5 13" id="KW-0997">Cell inner membrane</keyword>
<dbReference type="InterPro" id="IPR038266">
    <property type="entry name" value="NapC/NirT_cytc_sf"/>
</dbReference>
<comment type="subcellular location">
    <subcellularLocation>
        <location evidence="1">Cell inner membrane</location>
        <topology evidence="1">Single-pass type II membrane protein</topology>
    </subcellularLocation>
</comment>
<gene>
    <name evidence="18" type="ORF">P375_01230</name>
</gene>
<evidence type="ECO:0000256" key="14">
    <source>
        <dbReference type="PIRSR" id="PIRSR000014-1"/>
    </source>
</evidence>
<evidence type="ECO:0000256" key="6">
    <source>
        <dbReference type="ARBA" id="ARBA00022617"/>
    </source>
</evidence>
<comment type="caution">
    <text evidence="18">The sequence shown here is derived from an EMBL/GenBank/DDBJ whole genome shotgun (WGS) entry which is preliminary data.</text>
</comment>
<evidence type="ECO:0000256" key="4">
    <source>
        <dbReference type="ARBA" id="ARBA00022475"/>
    </source>
</evidence>
<dbReference type="PANTHER" id="PTHR30333:SF3">
    <property type="entry name" value="CYTOCHROME C-TYPE PROTEIN TORY"/>
    <property type="match status" value="1"/>
</dbReference>
<name>A0A0A2XPG1_9PAST</name>
<reference evidence="18 19" key="1">
    <citation type="submission" date="2014-08" db="EMBL/GenBank/DDBJ databases">
        <title>Chaperone-usher fimbriae in a diverse selection of Gallibacterium genomes.</title>
        <authorList>
            <person name="Kudirkiene E."/>
            <person name="Bager R.J."/>
            <person name="Johnson T.J."/>
            <person name="Bojesen A.M."/>
        </authorList>
    </citation>
    <scope>NUCLEOTIDE SEQUENCE [LARGE SCALE GENOMIC DNA]</scope>
    <source>
        <strain evidence="18 19">CCM5976</strain>
    </source>
</reference>
<evidence type="ECO:0000256" key="1">
    <source>
        <dbReference type="ARBA" id="ARBA00004249"/>
    </source>
</evidence>
<keyword evidence="10 16" id="KW-1133">Transmembrane helix</keyword>
<feature type="binding site" description="covalent" evidence="14">
    <location>
        <position position="43"/>
    </location>
    <ligand>
        <name>heme</name>
        <dbReference type="ChEBI" id="CHEBI:30413"/>
        <label>1</label>
    </ligand>
</feature>
<dbReference type="InterPro" id="IPR009154">
    <property type="entry name" value="Membr-bd_4haem_cyt_TorC"/>
</dbReference>
<keyword evidence="19" id="KW-1185">Reference proteome</keyword>
<feature type="binding site" description="covalent" evidence="14">
    <location>
        <position position="137"/>
    </location>
    <ligand>
        <name>heme</name>
        <dbReference type="ChEBI" id="CHEBI:30413"/>
        <label>3</label>
    </ligand>
</feature>
<evidence type="ECO:0000256" key="7">
    <source>
        <dbReference type="ARBA" id="ARBA00022692"/>
    </source>
</evidence>
<feature type="domain" description="NapC/NirT cytochrome c N-terminal" evidence="17">
    <location>
        <begin position="10"/>
        <end position="180"/>
    </location>
</feature>
<keyword evidence="8 13" id="KW-0479">Metal-binding</keyword>
<keyword evidence="6 13" id="KW-0349">Heme</keyword>
<keyword evidence="3 13" id="KW-0813">Transport</keyword>
<evidence type="ECO:0000259" key="17">
    <source>
        <dbReference type="Pfam" id="PF03264"/>
    </source>
</evidence>
<dbReference type="Proteomes" id="UP000030418">
    <property type="component" value="Unassembled WGS sequence"/>
</dbReference>
<keyword evidence="4 13" id="KW-1003">Cell membrane</keyword>
<keyword evidence="11 13" id="KW-0408">Iron</keyword>
<dbReference type="PIRSF" id="PIRSF000014">
    <property type="entry name" value="4_hem_cytch_TorC"/>
    <property type="match status" value="1"/>
</dbReference>
<feature type="binding site" description="covalent" evidence="14">
    <location>
        <position position="75"/>
    </location>
    <ligand>
        <name>heme</name>
        <dbReference type="ChEBI" id="CHEBI:30413"/>
        <label>2</label>
    </ligand>
</feature>
<feature type="binding site" description="covalent" evidence="14">
    <location>
        <position position="327"/>
    </location>
    <ligand>
        <name>heme</name>
        <dbReference type="ChEBI" id="CHEBI:30413"/>
        <label>5</label>
    </ligand>
</feature>
<feature type="binding site" description="covalent" evidence="14">
    <location>
        <position position="134"/>
    </location>
    <ligand>
        <name>heme</name>
        <dbReference type="ChEBI" id="CHEBI:30413"/>
        <label>3</label>
    </ligand>
</feature>
<keyword evidence="12 13" id="KW-0472">Membrane</keyword>
<evidence type="ECO:0000256" key="10">
    <source>
        <dbReference type="ARBA" id="ARBA00022989"/>
    </source>
</evidence>
<feature type="binding site" description="axial binding residue" evidence="15">
    <location>
        <position position="328"/>
    </location>
    <ligand>
        <name>heme</name>
        <dbReference type="ChEBI" id="CHEBI:30413"/>
        <label>5</label>
    </ligand>
    <ligandPart>
        <name>Fe</name>
        <dbReference type="ChEBI" id="CHEBI:18248"/>
    </ligandPart>
</feature>
<keyword evidence="9 13" id="KW-0249">Electron transport</keyword>
<dbReference type="Pfam" id="PF03264">
    <property type="entry name" value="Cytochrom_NNT"/>
    <property type="match status" value="1"/>
</dbReference>
<evidence type="ECO:0000256" key="16">
    <source>
        <dbReference type="SAM" id="Phobius"/>
    </source>
</evidence>
<evidence type="ECO:0000256" key="13">
    <source>
        <dbReference type="PIRNR" id="PIRNR000014"/>
    </source>
</evidence>
<feature type="binding site" description="covalent" evidence="14">
    <location>
        <position position="72"/>
    </location>
    <ligand>
        <name>heme</name>
        <dbReference type="ChEBI" id="CHEBI:30413"/>
        <label>2</label>
    </ligand>
</feature>
<dbReference type="GO" id="GO:0009055">
    <property type="term" value="F:electron transfer activity"/>
    <property type="evidence" value="ECO:0007669"/>
    <property type="project" value="UniProtKB-UniRule"/>
</dbReference>
<keyword evidence="7 16" id="KW-0812">Transmembrane</keyword>
<evidence type="ECO:0000256" key="15">
    <source>
        <dbReference type="PIRSR" id="PIRSR000014-2"/>
    </source>
</evidence>
<dbReference type="AlphaFoldDB" id="A0A0A2XPG1"/>
<evidence type="ECO:0000256" key="11">
    <source>
        <dbReference type="ARBA" id="ARBA00023004"/>
    </source>
</evidence>
<dbReference type="Gene3D" id="1.10.3820.10">
    <property type="entry name" value="Di-heme elbow motif domain"/>
    <property type="match status" value="1"/>
</dbReference>
<feature type="binding site" description="axial binding residue" evidence="15">
    <location>
        <position position="170"/>
    </location>
    <ligand>
        <name>heme</name>
        <dbReference type="ChEBI" id="CHEBI:30413"/>
        <label>4</label>
    </ligand>
    <ligandPart>
        <name>Fe</name>
        <dbReference type="ChEBI" id="CHEBI:18248"/>
    </ligandPart>
</feature>
<feature type="binding site" description="axial binding residue" evidence="15">
    <location>
        <position position="138"/>
    </location>
    <ligand>
        <name>heme</name>
        <dbReference type="ChEBI" id="CHEBI:30413"/>
        <label>3</label>
    </ligand>
    <ligandPart>
        <name>Fe</name>
        <dbReference type="ChEBI" id="CHEBI:18248"/>
    </ligandPart>
</feature>
<evidence type="ECO:0000256" key="3">
    <source>
        <dbReference type="ARBA" id="ARBA00022448"/>
    </source>
</evidence>
<comment type="similarity">
    <text evidence="2 13">Belongs to the TorC/TorY family.</text>
</comment>
<evidence type="ECO:0000256" key="12">
    <source>
        <dbReference type="ARBA" id="ARBA00023136"/>
    </source>
</evidence>
<feature type="transmembrane region" description="Helical" evidence="16">
    <location>
        <begin position="12"/>
        <end position="34"/>
    </location>
</feature>
<evidence type="ECO:0000256" key="5">
    <source>
        <dbReference type="ARBA" id="ARBA00022519"/>
    </source>
</evidence>
<feature type="binding site" description="covalent" evidence="14">
    <location>
        <position position="46"/>
    </location>
    <ligand>
        <name>heme</name>
        <dbReference type="ChEBI" id="CHEBI:30413"/>
        <label>1</label>
    </ligand>
</feature>
<feature type="binding site" description="covalent" evidence="14">
    <location>
        <position position="166"/>
    </location>
    <ligand>
        <name>heme</name>
        <dbReference type="ChEBI" id="CHEBI:30413"/>
        <label>4</label>
    </ligand>
</feature>
<dbReference type="PANTHER" id="PTHR30333">
    <property type="entry name" value="CYTOCHROME C-TYPE PROTEIN"/>
    <property type="match status" value="1"/>
</dbReference>
<dbReference type="GO" id="GO:0020037">
    <property type="term" value="F:heme binding"/>
    <property type="evidence" value="ECO:0007669"/>
    <property type="project" value="UniProtKB-UniRule"/>
</dbReference>
<dbReference type="SUPFAM" id="SSF48695">
    <property type="entry name" value="Multiheme cytochromes"/>
    <property type="match status" value="1"/>
</dbReference>
<dbReference type="InterPro" id="IPR036280">
    <property type="entry name" value="Multihaem_cyt_sf"/>
</dbReference>
<organism evidence="18 19">
    <name type="scientific">Gallibacterium genomosp. 2</name>
    <dbReference type="NCBI Taxonomy" id="155517"/>
    <lineage>
        <taxon>Bacteria</taxon>
        <taxon>Pseudomonadati</taxon>
        <taxon>Pseudomonadota</taxon>
        <taxon>Gammaproteobacteria</taxon>
        <taxon>Pasteurellales</taxon>
        <taxon>Pasteurellaceae</taxon>
        <taxon>Gallibacterium</taxon>
    </lineage>
</organism>
<sequence>MWEIEVKLNKKLFFVGLIGVILGGVILAVTQYVMKQTSTTEFCVSCHSMEIPKEEWEGSVHFSNRKGIRAECSDCHIPQDSAFHYVKTKVMALKDVWNTLVVDKLPDQESYEAHRLAMAKSVWEDMKASDSATCKSCHSMEAMELSEQSEAAQKMHKIAQETNQTCIDCHKGIVHFMPEMEIDNQEASGELSKHGGEFSPQDKTLYSLAMSNANIVDGGSIRLMPYAELTDWKATADQVSVTLTGWQQAGAESILYMDLGKRIMVALLEDVPQDKMQVLRTVYDEVTASDWKEVRLQINAPKSILTANLTALNQFGKNLNETYCSGCHAAIGADHYTANQWIGVVNSMKNRTSMSADDVRTLTIYLQRNSKDKVGASH</sequence>
<feature type="binding site" description="axial binding residue" evidence="15">
    <location>
        <position position="76"/>
    </location>
    <ligand>
        <name>heme</name>
        <dbReference type="ChEBI" id="CHEBI:30413"/>
        <label>2</label>
    </ligand>
    <ligandPart>
        <name>Fe</name>
        <dbReference type="ChEBI" id="CHEBI:18248"/>
    </ligandPart>
</feature>
<comment type="PTM">
    <text evidence="14">Binds 5 heme groups per subunit.</text>
</comment>
<accession>A0A0A2XPG1</accession>
<dbReference type="GO" id="GO:0005506">
    <property type="term" value="F:iron ion binding"/>
    <property type="evidence" value="ECO:0007669"/>
    <property type="project" value="UniProtKB-UniRule"/>
</dbReference>
<protein>
    <recommendedName>
        <fullName evidence="13">Cytochrome c-type protein</fullName>
    </recommendedName>
</protein>
<dbReference type="FunFam" id="1.10.3820.10:FF:000001">
    <property type="entry name" value="Cytochrome c-type protein"/>
    <property type="match status" value="1"/>
</dbReference>
<evidence type="ECO:0000256" key="8">
    <source>
        <dbReference type="ARBA" id="ARBA00022723"/>
    </source>
</evidence>
<dbReference type="InterPro" id="IPR051174">
    <property type="entry name" value="Cytochrome_c-type_ET"/>
</dbReference>
<dbReference type="GO" id="GO:0009061">
    <property type="term" value="P:anaerobic respiration"/>
    <property type="evidence" value="ECO:0007669"/>
    <property type="project" value="TreeGrafter"/>
</dbReference>
<feature type="binding site" description="covalent" evidence="14">
    <location>
        <position position="169"/>
    </location>
    <ligand>
        <name>heme</name>
        <dbReference type="ChEBI" id="CHEBI:30413"/>
        <label>4</label>
    </ligand>
</feature>
<evidence type="ECO:0000256" key="2">
    <source>
        <dbReference type="ARBA" id="ARBA00006417"/>
    </source>
</evidence>
<feature type="binding site" description="covalent" evidence="14">
    <location>
        <position position="324"/>
    </location>
    <ligand>
        <name>heme</name>
        <dbReference type="ChEBI" id="CHEBI:30413"/>
        <label>5</label>
    </ligand>
</feature>
<evidence type="ECO:0000313" key="18">
    <source>
        <dbReference type="EMBL" id="KGQ34216.1"/>
    </source>
</evidence>
<feature type="binding site" description="axial binding residue" evidence="15">
    <location>
        <position position="47"/>
    </location>
    <ligand>
        <name>heme</name>
        <dbReference type="ChEBI" id="CHEBI:30413"/>
        <label>1</label>
    </ligand>
    <ligandPart>
        <name>Fe</name>
        <dbReference type="ChEBI" id="CHEBI:18248"/>
    </ligandPart>
</feature>
<proteinExistence type="inferred from homology"/>